<dbReference type="Proteomes" id="UP000664991">
    <property type="component" value="Chromosome 17"/>
</dbReference>
<proteinExistence type="predicted"/>
<dbReference type="AlphaFoldDB" id="A0A836CTY3"/>
<evidence type="ECO:0000313" key="2">
    <source>
        <dbReference type="Proteomes" id="UP000664991"/>
    </source>
</evidence>
<evidence type="ECO:0000313" key="1">
    <source>
        <dbReference type="EMBL" id="KAG5198835.1"/>
    </source>
</evidence>
<organism evidence="1 2">
    <name type="scientific">Ovis aries</name>
    <name type="common">Sheep</name>
    <dbReference type="NCBI Taxonomy" id="9940"/>
    <lineage>
        <taxon>Eukaryota</taxon>
        <taxon>Metazoa</taxon>
        <taxon>Chordata</taxon>
        <taxon>Craniata</taxon>
        <taxon>Vertebrata</taxon>
        <taxon>Euteleostomi</taxon>
        <taxon>Mammalia</taxon>
        <taxon>Eutheria</taxon>
        <taxon>Laurasiatheria</taxon>
        <taxon>Artiodactyla</taxon>
        <taxon>Ruminantia</taxon>
        <taxon>Pecora</taxon>
        <taxon>Bovidae</taxon>
        <taxon>Caprinae</taxon>
        <taxon>Ovis</taxon>
    </lineage>
</organism>
<accession>A0A836CTY3</accession>
<comment type="caution">
    <text evidence="1">The sequence shown here is derived from an EMBL/GenBank/DDBJ whole genome shotgun (WGS) entry which is preliminary data.</text>
</comment>
<name>A0A836CTY3_SHEEP</name>
<protein>
    <submittedName>
        <fullName evidence="1">Uncharacterized protein</fullName>
    </submittedName>
</protein>
<sequence>MLLEGLALLLNPNAVGARKQLLSCRHWQGERPQMDFDSKPHSQPRLARNTSEVLSLGCIYSQAEADLSTEVAFSESCSLSMQSQQDAISFHLLSTYLSL</sequence>
<reference evidence="1 2" key="1">
    <citation type="submission" date="2020-12" db="EMBL/GenBank/DDBJ databases">
        <title>De novo assembly of Tibetan sheep genome.</title>
        <authorList>
            <person name="Li X."/>
        </authorList>
    </citation>
    <scope>NUCLEOTIDE SEQUENCE [LARGE SCALE GENOMIC DNA]</scope>
    <source>
        <tissue evidence="1">Heart</tissue>
    </source>
</reference>
<dbReference type="EMBL" id="JAEMGP010000017">
    <property type="protein sequence ID" value="KAG5198835.1"/>
    <property type="molecule type" value="Genomic_DNA"/>
</dbReference>
<gene>
    <name evidence="1" type="ORF">JEQ12_007431</name>
</gene>